<dbReference type="InterPro" id="IPR002213">
    <property type="entry name" value="UDP_glucos_trans"/>
</dbReference>
<comment type="similarity">
    <text evidence="1">Belongs to the UDP-glycosyltransferase family.</text>
</comment>
<dbReference type="GO" id="GO:0017000">
    <property type="term" value="P:antibiotic biosynthetic process"/>
    <property type="evidence" value="ECO:0007669"/>
    <property type="project" value="UniProtKB-ARBA"/>
</dbReference>
<evidence type="ECO:0000256" key="1">
    <source>
        <dbReference type="ARBA" id="ARBA00009995"/>
    </source>
</evidence>
<dbReference type="PANTHER" id="PTHR48050:SF13">
    <property type="entry name" value="STEROL 3-BETA-GLUCOSYLTRANSFERASE UGT80A2"/>
    <property type="match status" value="1"/>
</dbReference>
<evidence type="ECO:0000313" key="5">
    <source>
        <dbReference type="Proteomes" id="UP001198182"/>
    </source>
</evidence>
<dbReference type="InterPro" id="IPR006326">
    <property type="entry name" value="UDPGT_MGT-like"/>
</dbReference>
<dbReference type="NCBIfam" id="TIGR01426">
    <property type="entry name" value="MGT"/>
    <property type="match status" value="1"/>
</dbReference>
<dbReference type="PANTHER" id="PTHR48050">
    <property type="entry name" value="STEROL 3-BETA-GLUCOSYLTRANSFERASE"/>
    <property type="match status" value="1"/>
</dbReference>
<organism evidence="4 5">
    <name type="scientific">Hominifimenecus microfluidus</name>
    <dbReference type="NCBI Taxonomy" id="2885348"/>
    <lineage>
        <taxon>Bacteria</taxon>
        <taxon>Bacillati</taxon>
        <taxon>Bacillota</taxon>
        <taxon>Clostridia</taxon>
        <taxon>Lachnospirales</taxon>
        <taxon>Lachnospiraceae</taxon>
        <taxon>Hominifimenecus</taxon>
    </lineage>
</organism>
<gene>
    <name evidence="4" type="ORF">LKD81_11380</name>
</gene>
<evidence type="ECO:0000259" key="3">
    <source>
        <dbReference type="Pfam" id="PF06722"/>
    </source>
</evidence>
<evidence type="ECO:0000256" key="2">
    <source>
        <dbReference type="ARBA" id="ARBA00022679"/>
    </source>
</evidence>
<keyword evidence="5" id="KW-1185">Reference proteome</keyword>
<dbReference type="CDD" id="cd03784">
    <property type="entry name" value="GT1_Gtf-like"/>
    <property type="match status" value="1"/>
</dbReference>
<evidence type="ECO:0000313" key="4">
    <source>
        <dbReference type="EMBL" id="MCC2231591.1"/>
    </source>
</evidence>
<dbReference type="Proteomes" id="UP001198182">
    <property type="component" value="Unassembled WGS sequence"/>
</dbReference>
<dbReference type="GO" id="GO:0008194">
    <property type="term" value="F:UDP-glycosyltransferase activity"/>
    <property type="evidence" value="ECO:0007669"/>
    <property type="project" value="InterPro"/>
</dbReference>
<dbReference type="RefSeq" id="WP_308454111.1">
    <property type="nucleotide sequence ID" value="NZ_JAJEQR010000033.1"/>
</dbReference>
<reference evidence="4" key="1">
    <citation type="submission" date="2021-10" db="EMBL/GenBank/DDBJ databases">
        <title>Anaerobic single-cell dispensing facilitates the cultivation of human gut bacteria.</title>
        <authorList>
            <person name="Afrizal A."/>
        </authorList>
    </citation>
    <scope>NUCLEOTIDE SEQUENCE</scope>
    <source>
        <strain evidence="4">CLA-AA-H215</strain>
    </source>
</reference>
<dbReference type="EMBL" id="JAJEQR010000033">
    <property type="protein sequence ID" value="MCC2231591.1"/>
    <property type="molecule type" value="Genomic_DNA"/>
</dbReference>
<dbReference type="SUPFAM" id="SSF53756">
    <property type="entry name" value="UDP-Glycosyltransferase/glycogen phosphorylase"/>
    <property type="match status" value="1"/>
</dbReference>
<dbReference type="Pfam" id="PF06722">
    <property type="entry name" value="EryCIII-like_C"/>
    <property type="match status" value="1"/>
</dbReference>
<proteinExistence type="inferred from homology"/>
<dbReference type="FunFam" id="3.40.50.2000:FF:000072">
    <property type="entry name" value="Glycosyl transferase"/>
    <property type="match status" value="1"/>
</dbReference>
<accession>A0AAE3EAI1</accession>
<dbReference type="AlphaFoldDB" id="A0AAE3EAI1"/>
<dbReference type="InterPro" id="IPR050426">
    <property type="entry name" value="Glycosyltransferase_28"/>
</dbReference>
<dbReference type="InterPro" id="IPR010610">
    <property type="entry name" value="EryCIII-like_C"/>
</dbReference>
<keyword evidence="2" id="KW-0808">Transferase</keyword>
<dbReference type="Gene3D" id="3.40.50.2000">
    <property type="entry name" value="Glycogen Phosphorylase B"/>
    <property type="match status" value="2"/>
</dbReference>
<name>A0AAE3EAI1_9FIRM</name>
<sequence>MKIMWFCIPAFGHTNPTIEVVRELVRRGHEVRYYSFEMFREKIIDTGAEYIACDEYLMKPDRKLEEALKRSSTTAMSLNAIETTICMNDRLTKDVTEYQPDLIVSDSVCFWGKLLAEKYQIPLVCSTTTFAFNQYSSRYMKYSFHEICDTILGSGKVKKALKQLEPLGYHVKNALELVQNRNDTDTIVYASKKFQPFSDTFDAEHYCFAGPSVRDIPISRSDSQRPLIYISLGTVVSDHPDFYRNCIQGLQDIDMDVLISCGSYVDMSIFSDLPANIRAERRVDQLEILSHAHLFLTHCGMNSASEGLYMGVPELLFPQTGEQKAVARRVSELGAGMLLTPAEAKTAEGIHSAVLKALNDSSLRAAAEELRHDFTQSGGYRCAADFIEARFPC</sequence>
<dbReference type="GO" id="GO:0016758">
    <property type="term" value="F:hexosyltransferase activity"/>
    <property type="evidence" value="ECO:0007669"/>
    <property type="project" value="InterPro"/>
</dbReference>
<comment type="caution">
    <text evidence="4">The sequence shown here is derived from an EMBL/GenBank/DDBJ whole genome shotgun (WGS) entry which is preliminary data.</text>
</comment>
<protein>
    <submittedName>
        <fullName evidence="4">Glucosyltransferase</fullName>
    </submittedName>
</protein>
<feature type="domain" description="Erythromycin biosynthesis protein CIII-like C-terminal" evidence="3">
    <location>
        <begin position="248"/>
        <end position="374"/>
    </location>
</feature>